<proteinExistence type="predicted"/>
<feature type="compositionally biased region" description="Polar residues" evidence="1">
    <location>
        <begin position="63"/>
        <end position="77"/>
    </location>
</feature>
<feature type="region of interest" description="Disordered" evidence="1">
    <location>
        <begin position="56"/>
        <end position="77"/>
    </location>
</feature>
<evidence type="ECO:0000256" key="1">
    <source>
        <dbReference type="SAM" id="MobiDB-lite"/>
    </source>
</evidence>
<evidence type="ECO:0000313" key="3">
    <source>
        <dbReference type="Proteomes" id="UP001082899"/>
    </source>
</evidence>
<keyword evidence="3" id="KW-1185">Reference proteome</keyword>
<dbReference type="RefSeq" id="WP_267846790.1">
    <property type="nucleotide sequence ID" value="NZ_JAPMXC010000001.1"/>
</dbReference>
<name>A0ABT3ZL47_9BURK</name>
<organism evidence="2 3">
    <name type="scientific">Robbsia betulipollinis</name>
    <dbReference type="NCBI Taxonomy" id="2981849"/>
    <lineage>
        <taxon>Bacteria</taxon>
        <taxon>Pseudomonadati</taxon>
        <taxon>Pseudomonadota</taxon>
        <taxon>Betaproteobacteria</taxon>
        <taxon>Burkholderiales</taxon>
        <taxon>Burkholderiaceae</taxon>
        <taxon>Robbsia</taxon>
    </lineage>
</organism>
<evidence type="ECO:0000313" key="2">
    <source>
        <dbReference type="EMBL" id="MCY0387077.1"/>
    </source>
</evidence>
<dbReference type="Proteomes" id="UP001082899">
    <property type="component" value="Unassembled WGS sequence"/>
</dbReference>
<accession>A0ABT3ZL47</accession>
<gene>
    <name evidence="2" type="ORF">OVY01_07480</name>
</gene>
<comment type="caution">
    <text evidence="2">The sequence shown here is derived from an EMBL/GenBank/DDBJ whole genome shotgun (WGS) entry which is preliminary data.</text>
</comment>
<protein>
    <submittedName>
        <fullName evidence="2">Uncharacterized protein</fullName>
    </submittedName>
</protein>
<dbReference type="EMBL" id="JAPMXC010000001">
    <property type="protein sequence ID" value="MCY0387077.1"/>
    <property type="molecule type" value="Genomic_DNA"/>
</dbReference>
<sequence>MAEAAVGIAALPGAGGAIARGAVDGIEADVTVGAKQGVGEAERASVESGLREGVTDVARDQTSDQAQQAYQNHHATA</sequence>
<reference evidence="2" key="1">
    <citation type="submission" date="2022-11" db="EMBL/GenBank/DDBJ databases">
        <title>Robbsia betulipollinis sp. nov., isolated from pollen of birch (Betula pendula).</title>
        <authorList>
            <person name="Shi H."/>
            <person name="Ambika Manirajan B."/>
            <person name="Ratering S."/>
            <person name="Geissler-Plaum R."/>
            <person name="Schnell S."/>
        </authorList>
    </citation>
    <scope>NUCLEOTIDE SEQUENCE</scope>
    <source>
        <strain evidence="2">Bb-Pol-6</strain>
    </source>
</reference>